<keyword evidence="3" id="KW-1185">Reference proteome</keyword>
<gene>
    <name evidence="2" type="ORF">MBAV_000098</name>
</gene>
<proteinExistence type="predicted"/>
<dbReference type="Proteomes" id="UP000033423">
    <property type="component" value="Unassembled WGS sequence"/>
</dbReference>
<sequence>MTLHSVIRAALNVSVTAFKRWWLIGVISIAIFVFATRVPPNMDEFLQYHQLVCHLFPNATENVFREGCYGYYDLKIFGKFLPLRSFLYVGFTPSLFYLPMYLLWPYYLSARVMGILALLVITYMIHRVTRVPLWLSGLIVLFSFPVVFQCITDRGPVLYQMALMFVMLYLSTRPSPLRGVLAGLIMFVCIEQKPFFVNFIPAVLIVGFFLLKPVFEAGDRAGRLMILKSLLIAAVVAAVPTVILMTAQTRYGCQYYNDLLRLKSVSPLNFTSQIYHMHKNLIPSLVDFSRFANSIYDVRDTATTLTQLLWVVFGIIFFIGQVYAPRGIDLRRNALLAGSSGAFLLCLYLVNLSPHSLRGHHYVLAFPFLLLGIALSVEYIYRHVRALAVLLVLIVAVLNVGIAYKVVKTPTHWHDDWSKVKVLDYLRQDSIASEYVYVIPDWGIYCLFALYGSKQQIVLYVDPFDNPSDITRIAEIAQRRNRTHLFIAQRSTFTNSRLINTAYPNLKLMEYLGYNEKDAWMIKAE</sequence>
<evidence type="ECO:0000313" key="3">
    <source>
        <dbReference type="Proteomes" id="UP000033423"/>
    </source>
</evidence>
<dbReference type="AlphaFoldDB" id="A0A0F3H421"/>
<feature type="transmembrane region" description="Helical" evidence="1">
    <location>
        <begin position="108"/>
        <end position="126"/>
    </location>
</feature>
<evidence type="ECO:0000256" key="1">
    <source>
        <dbReference type="SAM" id="Phobius"/>
    </source>
</evidence>
<feature type="transmembrane region" description="Helical" evidence="1">
    <location>
        <begin position="387"/>
        <end position="407"/>
    </location>
</feature>
<feature type="transmembrane region" description="Helical" evidence="1">
    <location>
        <begin position="20"/>
        <end position="38"/>
    </location>
</feature>
<feature type="transmembrane region" description="Helical" evidence="1">
    <location>
        <begin position="195"/>
        <end position="214"/>
    </location>
</feature>
<dbReference type="EMBL" id="LACI01000042">
    <property type="protein sequence ID" value="KJU87708.1"/>
    <property type="molecule type" value="Genomic_DNA"/>
</dbReference>
<protein>
    <submittedName>
        <fullName evidence="2">Membrane protein</fullName>
    </submittedName>
</protein>
<feature type="transmembrane region" description="Helical" evidence="1">
    <location>
        <begin position="226"/>
        <end position="247"/>
    </location>
</feature>
<feature type="transmembrane region" description="Helical" evidence="1">
    <location>
        <begin position="133"/>
        <end position="151"/>
    </location>
</feature>
<feature type="transmembrane region" description="Helical" evidence="1">
    <location>
        <begin position="362"/>
        <end position="381"/>
    </location>
</feature>
<keyword evidence="1" id="KW-0472">Membrane</keyword>
<organism evidence="2 3">
    <name type="scientific">Candidatus Magnetobacterium bavaricum</name>
    <dbReference type="NCBI Taxonomy" id="29290"/>
    <lineage>
        <taxon>Bacteria</taxon>
        <taxon>Pseudomonadati</taxon>
        <taxon>Nitrospirota</taxon>
        <taxon>Thermodesulfovibrionia</taxon>
        <taxon>Thermodesulfovibrionales</taxon>
        <taxon>Candidatus Magnetobacteriaceae</taxon>
        <taxon>Candidatus Magnetobacterium</taxon>
    </lineage>
</organism>
<accession>A0A0F3H421</accession>
<comment type="caution">
    <text evidence="2">The sequence shown here is derived from an EMBL/GenBank/DDBJ whole genome shotgun (WGS) entry which is preliminary data.</text>
</comment>
<feature type="transmembrane region" description="Helical" evidence="1">
    <location>
        <begin position="308"/>
        <end position="324"/>
    </location>
</feature>
<reference evidence="2 3" key="1">
    <citation type="submission" date="2015-02" db="EMBL/GenBank/DDBJ databases">
        <title>Single-cell genomics of uncultivated deep-branching MTB reveals a conserved set of magnetosome genes.</title>
        <authorList>
            <person name="Kolinko S."/>
            <person name="Richter M."/>
            <person name="Glockner F.O."/>
            <person name="Brachmann A."/>
            <person name="Schuler D."/>
        </authorList>
    </citation>
    <scope>NUCLEOTIDE SEQUENCE [LARGE SCALE GENOMIC DNA]</scope>
    <source>
        <strain evidence="2">TM-1</strain>
    </source>
</reference>
<name>A0A0F3H421_9BACT</name>
<evidence type="ECO:0000313" key="2">
    <source>
        <dbReference type="EMBL" id="KJU87708.1"/>
    </source>
</evidence>
<feature type="transmembrane region" description="Helical" evidence="1">
    <location>
        <begin position="330"/>
        <end position="350"/>
    </location>
</feature>
<keyword evidence="1" id="KW-1133">Transmembrane helix</keyword>
<keyword evidence="1" id="KW-0812">Transmembrane</keyword>